<comment type="caution">
    <text evidence="2">The sequence shown here is derived from an EMBL/GenBank/DDBJ whole genome shotgun (WGS) entry which is preliminary data.</text>
</comment>
<gene>
    <name evidence="2" type="ORF">ACFY05_40430</name>
</gene>
<reference evidence="2 3" key="1">
    <citation type="submission" date="2024-10" db="EMBL/GenBank/DDBJ databases">
        <title>The Natural Products Discovery Center: Release of the First 8490 Sequenced Strains for Exploring Actinobacteria Biosynthetic Diversity.</title>
        <authorList>
            <person name="Kalkreuter E."/>
            <person name="Kautsar S.A."/>
            <person name="Yang D."/>
            <person name="Bader C.D."/>
            <person name="Teijaro C.N."/>
            <person name="Fluegel L."/>
            <person name="Davis C.M."/>
            <person name="Simpson J.R."/>
            <person name="Lauterbach L."/>
            <person name="Steele A.D."/>
            <person name="Gui C."/>
            <person name="Meng S."/>
            <person name="Li G."/>
            <person name="Viehrig K."/>
            <person name="Ye F."/>
            <person name="Su P."/>
            <person name="Kiefer A.F."/>
            <person name="Nichols A."/>
            <person name="Cepeda A.J."/>
            <person name="Yan W."/>
            <person name="Fan B."/>
            <person name="Jiang Y."/>
            <person name="Adhikari A."/>
            <person name="Zheng C.-J."/>
            <person name="Schuster L."/>
            <person name="Cowan T.M."/>
            <person name="Smanski M.J."/>
            <person name="Chevrette M.G."/>
            <person name="De Carvalho L.P.S."/>
            <person name="Shen B."/>
        </authorList>
    </citation>
    <scope>NUCLEOTIDE SEQUENCE [LARGE SCALE GENOMIC DNA]</scope>
    <source>
        <strain evidence="2 3">NPDC001281</strain>
    </source>
</reference>
<feature type="chain" id="PRO_5045262416" evidence="1">
    <location>
        <begin position="25"/>
        <end position="168"/>
    </location>
</feature>
<keyword evidence="1" id="KW-0732">Signal</keyword>
<proteinExistence type="predicted"/>
<dbReference type="EMBL" id="JBIAXI010000042">
    <property type="protein sequence ID" value="MFF4779102.1"/>
    <property type="molecule type" value="Genomic_DNA"/>
</dbReference>
<accession>A0ABW6VKH0</accession>
<feature type="signal peptide" evidence="1">
    <location>
        <begin position="1"/>
        <end position="24"/>
    </location>
</feature>
<sequence length="168" mass="17689">MRRIAFVGMAVACAVGLSTAPAAADRSGAWKPAPSAPWDVPAGARCAFPVHGEPAVDEVRSRVLKTFKDGTVRTQVTGAFVLRLTNKETGATTEADAGGDAVIDDAPDGSKRWRWKGPVMVGFSTGMGNHAPGLFILDGIYRLEISATGYRELTKIRGTEIDLCAALS</sequence>
<protein>
    <submittedName>
        <fullName evidence="2">Uncharacterized protein</fullName>
    </submittedName>
</protein>
<dbReference type="RefSeq" id="WP_387347781.1">
    <property type="nucleotide sequence ID" value="NZ_JBIAXI010000042.1"/>
</dbReference>
<evidence type="ECO:0000313" key="2">
    <source>
        <dbReference type="EMBL" id="MFF4779102.1"/>
    </source>
</evidence>
<keyword evidence="3" id="KW-1185">Reference proteome</keyword>
<organism evidence="2 3">
    <name type="scientific">Microtetraspora fusca</name>
    <dbReference type="NCBI Taxonomy" id="1997"/>
    <lineage>
        <taxon>Bacteria</taxon>
        <taxon>Bacillati</taxon>
        <taxon>Actinomycetota</taxon>
        <taxon>Actinomycetes</taxon>
        <taxon>Streptosporangiales</taxon>
        <taxon>Streptosporangiaceae</taxon>
        <taxon>Microtetraspora</taxon>
    </lineage>
</organism>
<evidence type="ECO:0000313" key="3">
    <source>
        <dbReference type="Proteomes" id="UP001602119"/>
    </source>
</evidence>
<evidence type="ECO:0000256" key="1">
    <source>
        <dbReference type="SAM" id="SignalP"/>
    </source>
</evidence>
<name>A0ABW6VKH0_MICFU</name>
<dbReference type="Proteomes" id="UP001602119">
    <property type="component" value="Unassembled WGS sequence"/>
</dbReference>